<reference evidence="2 3" key="1">
    <citation type="submission" date="2023-10" db="EMBL/GenBank/DDBJ databases">
        <title>Chromosome-scale genome assembly provides insights into flower coloration mechanisms of Canna indica.</title>
        <authorList>
            <person name="Li C."/>
        </authorList>
    </citation>
    <scope>NUCLEOTIDE SEQUENCE [LARGE SCALE GENOMIC DNA]</scope>
    <source>
        <tissue evidence="2">Flower</tissue>
    </source>
</reference>
<dbReference type="InterPro" id="IPR036291">
    <property type="entry name" value="NAD(P)-bd_dom_sf"/>
</dbReference>
<organism evidence="2 3">
    <name type="scientific">Canna indica</name>
    <name type="common">Indian-shot</name>
    <dbReference type="NCBI Taxonomy" id="4628"/>
    <lineage>
        <taxon>Eukaryota</taxon>
        <taxon>Viridiplantae</taxon>
        <taxon>Streptophyta</taxon>
        <taxon>Embryophyta</taxon>
        <taxon>Tracheophyta</taxon>
        <taxon>Spermatophyta</taxon>
        <taxon>Magnoliopsida</taxon>
        <taxon>Liliopsida</taxon>
        <taxon>Zingiberales</taxon>
        <taxon>Cannaceae</taxon>
        <taxon>Canna</taxon>
    </lineage>
</organism>
<feature type="domain" description="Lactate/malate dehydrogenase N-terminal" evidence="1">
    <location>
        <begin position="1"/>
        <end position="93"/>
    </location>
</feature>
<evidence type="ECO:0000259" key="1">
    <source>
        <dbReference type="Pfam" id="PF00056"/>
    </source>
</evidence>
<dbReference type="EMBL" id="CP136894">
    <property type="protein sequence ID" value="WOL06945.1"/>
    <property type="molecule type" value="Genomic_DNA"/>
</dbReference>
<dbReference type="Proteomes" id="UP001327560">
    <property type="component" value="Chromosome 5"/>
</dbReference>
<proteinExistence type="predicted"/>
<dbReference type="GO" id="GO:0004459">
    <property type="term" value="F:L-lactate dehydrogenase (NAD+) activity"/>
    <property type="evidence" value="ECO:0007669"/>
    <property type="project" value="TreeGrafter"/>
</dbReference>
<evidence type="ECO:0000313" key="2">
    <source>
        <dbReference type="EMBL" id="WOL06945.1"/>
    </source>
</evidence>
<dbReference type="PANTHER" id="PTHR43128:SF16">
    <property type="entry name" value="L-LACTATE DEHYDROGENASE"/>
    <property type="match status" value="1"/>
</dbReference>
<gene>
    <name evidence="2" type="ORF">Cni_G15680</name>
</gene>
<sequence>MLDLQHAIAFLRRTRIRASTDYSNTVDSGVCIITANTQHNPKESRLNLLQRNLTTFKRVVLSLVEHSPETLLVVVVVLNPIEVMTNIEMWYSRNLRNKYKYMEV</sequence>
<protein>
    <recommendedName>
        <fullName evidence="1">Lactate/malate dehydrogenase N-terminal domain-containing protein</fullName>
    </recommendedName>
</protein>
<dbReference type="GO" id="GO:0006089">
    <property type="term" value="P:lactate metabolic process"/>
    <property type="evidence" value="ECO:0007669"/>
    <property type="project" value="TreeGrafter"/>
</dbReference>
<evidence type="ECO:0000313" key="3">
    <source>
        <dbReference type="Proteomes" id="UP001327560"/>
    </source>
</evidence>
<accession>A0AAQ3QG10</accession>
<dbReference type="PANTHER" id="PTHR43128">
    <property type="entry name" value="L-2-HYDROXYCARBOXYLATE DEHYDROGENASE (NAD(P)(+))"/>
    <property type="match status" value="1"/>
</dbReference>
<dbReference type="Pfam" id="PF00056">
    <property type="entry name" value="Ldh_1_N"/>
    <property type="match status" value="1"/>
</dbReference>
<dbReference type="Gene3D" id="3.40.50.720">
    <property type="entry name" value="NAD(P)-binding Rossmann-like Domain"/>
    <property type="match status" value="1"/>
</dbReference>
<dbReference type="SUPFAM" id="SSF51735">
    <property type="entry name" value="NAD(P)-binding Rossmann-fold domains"/>
    <property type="match status" value="1"/>
</dbReference>
<name>A0AAQ3QG10_9LILI</name>
<dbReference type="AlphaFoldDB" id="A0AAQ3QG10"/>
<keyword evidence="3" id="KW-1185">Reference proteome</keyword>
<dbReference type="InterPro" id="IPR001236">
    <property type="entry name" value="Lactate/malate_DH_N"/>
</dbReference>